<sequence length="86" mass="9793">MSATDYTTMDRQLPGGRFQVFLKGIEFYFEKIDGSRARLFEAVDSETGDAIPLDAVEVPDRVISTLEMWGYDYVELDDVESLEEAM</sequence>
<name>A0A1N7FI24_9EURY</name>
<protein>
    <submittedName>
        <fullName evidence="1">Uncharacterized protein</fullName>
    </submittedName>
</protein>
<dbReference type="EMBL" id="FTNO01000009">
    <property type="protein sequence ID" value="SIS00078.1"/>
    <property type="molecule type" value="Genomic_DNA"/>
</dbReference>
<evidence type="ECO:0000313" key="2">
    <source>
        <dbReference type="Proteomes" id="UP000186914"/>
    </source>
</evidence>
<evidence type="ECO:0000313" key="1">
    <source>
        <dbReference type="EMBL" id="SIS00078.1"/>
    </source>
</evidence>
<accession>A0A1N7FI24</accession>
<dbReference type="Proteomes" id="UP000186914">
    <property type="component" value="Unassembled WGS sequence"/>
</dbReference>
<proteinExistence type="predicted"/>
<gene>
    <name evidence="1" type="ORF">SAMN05421858_5093</name>
</gene>
<reference evidence="2" key="1">
    <citation type="submission" date="2017-01" db="EMBL/GenBank/DDBJ databases">
        <authorList>
            <person name="Varghese N."/>
            <person name="Submissions S."/>
        </authorList>
    </citation>
    <scope>NUCLEOTIDE SEQUENCE [LARGE SCALE GENOMIC DNA]</scope>
    <source>
        <strain evidence="2">CGMCC 1.7737</strain>
    </source>
</reference>
<keyword evidence="2" id="KW-1185">Reference proteome</keyword>
<dbReference type="RefSeq" id="WP_076433740.1">
    <property type="nucleotide sequence ID" value="NZ_FTNO01000009.1"/>
</dbReference>
<dbReference type="AlphaFoldDB" id="A0A1N7FI24"/>
<organism evidence="1 2">
    <name type="scientific">Haladaptatus litoreus</name>
    <dbReference type="NCBI Taxonomy" id="553468"/>
    <lineage>
        <taxon>Archaea</taxon>
        <taxon>Methanobacteriati</taxon>
        <taxon>Methanobacteriota</taxon>
        <taxon>Stenosarchaea group</taxon>
        <taxon>Halobacteria</taxon>
        <taxon>Halobacteriales</taxon>
        <taxon>Haladaptataceae</taxon>
        <taxon>Haladaptatus</taxon>
    </lineage>
</organism>